<dbReference type="GO" id="GO:0071897">
    <property type="term" value="P:DNA biosynthetic process"/>
    <property type="evidence" value="ECO:0007669"/>
    <property type="project" value="UniProtKB-ARBA"/>
</dbReference>
<reference evidence="1 2" key="1">
    <citation type="submission" date="2023-03" db="EMBL/GenBank/DDBJ databases">
        <title>High-quality genome of Scylla paramamosain provides insights in environmental adaptation.</title>
        <authorList>
            <person name="Zhang L."/>
        </authorList>
    </citation>
    <scope>NUCLEOTIDE SEQUENCE [LARGE SCALE GENOMIC DNA]</scope>
    <source>
        <strain evidence="1">LZ_2023a</strain>
        <tissue evidence="1">Muscle</tissue>
    </source>
</reference>
<dbReference type="AlphaFoldDB" id="A0AAW0UGS6"/>
<dbReference type="Gene3D" id="3.10.10.10">
    <property type="entry name" value="HIV Type 1 Reverse Transcriptase, subunit A, domain 1"/>
    <property type="match status" value="1"/>
</dbReference>
<dbReference type="SUPFAM" id="SSF56672">
    <property type="entry name" value="DNA/RNA polymerases"/>
    <property type="match status" value="1"/>
</dbReference>
<organism evidence="1 2">
    <name type="scientific">Scylla paramamosain</name>
    <name type="common">Mud crab</name>
    <dbReference type="NCBI Taxonomy" id="85552"/>
    <lineage>
        <taxon>Eukaryota</taxon>
        <taxon>Metazoa</taxon>
        <taxon>Ecdysozoa</taxon>
        <taxon>Arthropoda</taxon>
        <taxon>Crustacea</taxon>
        <taxon>Multicrustacea</taxon>
        <taxon>Malacostraca</taxon>
        <taxon>Eumalacostraca</taxon>
        <taxon>Eucarida</taxon>
        <taxon>Decapoda</taxon>
        <taxon>Pleocyemata</taxon>
        <taxon>Brachyura</taxon>
        <taxon>Eubrachyura</taxon>
        <taxon>Portunoidea</taxon>
        <taxon>Portunidae</taxon>
        <taxon>Portuninae</taxon>
        <taxon>Scylla</taxon>
    </lineage>
</organism>
<dbReference type="Proteomes" id="UP001487740">
    <property type="component" value="Unassembled WGS sequence"/>
</dbReference>
<dbReference type="EMBL" id="JARAKH010000011">
    <property type="protein sequence ID" value="KAK8399328.1"/>
    <property type="molecule type" value="Genomic_DNA"/>
</dbReference>
<keyword evidence="2" id="KW-1185">Reference proteome</keyword>
<evidence type="ECO:0000313" key="2">
    <source>
        <dbReference type="Proteomes" id="UP001487740"/>
    </source>
</evidence>
<evidence type="ECO:0000313" key="1">
    <source>
        <dbReference type="EMBL" id="KAK8399328.1"/>
    </source>
</evidence>
<dbReference type="InterPro" id="IPR043502">
    <property type="entry name" value="DNA/RNA_pol_sf"/>
</dbReference>
<dbReference type="PANTHER" id="PTHR37984:SF5">
    <property type="entry name" value="PROTEIN NYNRIN-LIKE"/>
    <property type="match status" value="1"/>
</dbReference>
<comment type="caution">
    <text evidence="1">The sequence shown here is derived from an EMBL/GenBank/DDBJ whole genome shotgun (WGS) entry which is preliminary data.</text>
</comment>
<proteinExistence type="predicted"/>
<name>A0AAW0UGS6_SCYPA</name>
<accession>A0AAW0UGS6</accession>
<gene>
    <name evidence="1" type="ORF">O3P69_003447</name>
</gene>
<dbReference type="InterPro" id="IPR050951">
    <property type="entry name" value="Retrovirus_Pol_polyprotein"/>
</dbReference>
<sequence length="220" mass="24642">MQTVQVLRSILGDDPVLQQLWLNGRLFSFEVDSGAKDNFYSKQGNARKTYTTACPTREAEMTFNVYTLPYLNLLGRTAIRKLDIDACALLREPGGPACSDEEHAILEDDTPHHTLCKACQQLCTEFPDLFKSELGCLKNFELEVAFKDNVKPVFCNPRRVPFAILEDLNHAYDAGIKKGVWVPAQFNEYGTPVVSIVKTRMSGQQGTKLRVCGDYSVTVI</sequence>
<dbReference type="PANTHER" id="PTHR37984">
    <property type="entry name" value="PROTEIN CBG26694"/>
    <property type="match status" value="1"/>
</dbReference>
<protein>
    <submittedName>
        <fullName evidence="1">Uncharacterized protein</fullName>
    </submittedName>
</protein>